<comment type="caution">
    <text evidence="1">The sequence shown here is derived from an EMBL/GenBank/DDBJ whole genome shotgun (WGS) entry which is preliminary data.</text>
</comment>
<evidence type="ECO:0000313" key="1">
    <source>
        <dbReference type="EMBL" id="MPM64640.1"/>
    </source>
</evidence>
<protein>
    <recommendedName>
        <fullName evidence="2">DegV domain-containing protein</fullName>
    </recommendedName>
</protein>
<reference evidence="1" key="1">
    <citation type="submission" date="2019-08" db="EMBL/GenBank/DDBJ databases">
        <authorList>
            <person name="Kucharzyk K."/>
            <person name="Murdoch R.W."/>
            <person name="Higgins S."/>
            <person name="Loffler F."/>
        </authorList>
    </citation>
    <scope>NUCLEOTIDE SEQUENCE</scope>
</reference>
<gene>
    <name evidence="1" type="ORF">SDC9_111527</name>
</gene>
<dbReference type="AlphaFoldDB" id="A0A645BGQ3"/>
<accession>A0A645BGQ3</accession>
<name>A0A645BGQ3_9ZZZZ</name>
<dbReference type="SUPFAM" id="SSF82549">
    <property type="entry name" value="DAK1/DegV-like"/>
    <property type="match status" value="1"/>
</dbReference>
<evidence type="ECO:0008006" key="2">
    <source>
        <dbReference type="Google" id="ProtNLM"/>
    </source>
</evidence>
<sequence length="97" mass="10829">MLSIKPIVHVDYDGYVKVIEKARSESRALRYLVNAMKEKYGSARPPRIGIAHGDSEERMQALVQMIREELNPIEIIYSQIGPVIGTYAAPGALLIAF</sequence>
<organism evidence="1">
    <name type="scientific">bioreactor metagenome</name>
    <dbReference type="NCBI Taxonomy" id="1076179"/>
    <lineage>
        <taxon>unclassified sequences</taxon>
        <taxon>metagenomes</taxon>
        <taxon>ecological metagenomes</taxon>
    </lineage>
</organism>
<dbReference type="InterPro" id="IPR003797">
    <property type="entry name" value="DegV"/>
</dbReference>
<dbReference type="EMBL" id="VSSQ01020065">
    <property type="protein sequence ID" value="MPM64640.1"/>
    <property type="molecule type" value="Genomic_DNA"/>
</dbReference>
<dbReference type="Gene3D" id="3.30.1180.10">
    <property type="match status" value="1"/>
</dbReference>
<proteinExistence type="predicted"/>
<dbReference type="PROSITE" id="PS51482">
    <property type="entry name" value="DEGV"/>
    <property type="match status" value="1"/>
</dbReference>
<dbReference type="Pfam" id="PF02645">
    <property type="entry name" value="DegV"/>
    <property type="match status" value="1"/>
</dbReference>
<dbReference type="InterPro" id="IPR043168">
    <property type="entry name" value="DegV_C"/>
</dbReference>